<comment type="caution">
    <text evidence="1">The sequence shown here is derived from an EMBL/GenBank/DDBJ whole genome shotgun (WGS) entry which is preliminary data.</text>
</comment>
<accession>A0A9D4D4Z6</accession>
<reference evidence="1" key="1">
    <citation type="journal article" date="2019" name="bioRxiv">
        <title>The Genome of the Zebra Mussel, Dreissena polymorpha: A Resource for Invasive Species Research.</title>
        <authorList>
            <person name="McCartney M.A."/>
            <person name="Auch B."/>
            <person name="Kono T."/>
            <person name="Mallez S."/>
            <person name="Zhang Y."/>
            <person name="Obille A."/>
            <person name="Becker A."/>
            <person name="Abrahante J.E."/>
            <person name="Garbe J."/>
            <person name="Badalamenti J.P."/>
            <person name="Herman A."/>
            <person name="Mangelson H."/>
            <person name="Liachko I."/>
            <person name="Sullivan S."/>
            <person name="Sone E.D."/>
            <person name="Koren S."/>
            <person name="Silverstein K.A.T."/>
            <person name="Beckman K.B."/>
            <person name="Gohl D.M."/>
        </authorList>
    </citation>
    <scope>NUCLEOTIDE SEQUENCE</scope>
    <source>
        <strain evidence="1">Duluth1</strain>
        <tissue evidence="1">Whole animal</tissue>
    </source>
</reference>
<gene>
    <name evidence="1" type="ORF">DPMN_045393</name>
</gene>
<keyword evidence="2" id="KW-1185">Reference proteome</keyword>
<evidence type="ECO:0000313" key="1">
    <source>
        <dbReference type="EMBL" id="KAH3738750.1"/>
    </source>
</evidence>
<protein>
    <submittedName>
        <fullName evidence="1">Uncharacterized protein</fullName>
    </submittedName>
</protein>
<proteinExistence type="predicted"/>
<dbReference type="EMBL" id="JAIWYP010000011">
    <property type="protein sequence ID" value="KAH3738750.1"/>
    <property type="molecule type" value="Genomic_DNA"/>
</dbReference>
<reference evidence="1" key="2">
    <citation type="submission" date="2020-11" db="EMBL/GenBank/DDBJ databases">
        <authorList>
            <person name="McCartney M.A."/>
            <person name="Auch B."/>
            <person name="Kono T."/>
            <person name="Mallez S."/>
            <person name="Becker A."/>
            <person name="Gohl D.M."/>
            <person name="Silverstein K.A.T."/>
            <person name="Koren S."/>
            <person name="Bechman K.B."/>
            <person name="Herman A."/>
            <person name="Abrahante J.E."/>
            <person name="Garbe J."/>
        </authorList>
    </citation>
    <scope>NUCLEOTIDE SEQUENCE</scope>
    <source>
        <strain evidence="1">Duluth1</strain>
        <tissue evidence="1">Whole animal</tissue>
    </source>
</reference>
<evidence type="ECO:0000313" key="2">
    <source>
        <dbReference type="Proteomes" id="UP000828390"/>
    </source>
</evidence>
<organism evidence="1 2">
    <name type="scientific">Dreissena polymorpha</name>
    <name type="common">Zebra mussel</name>
    <name type="synonym">Mytilus polymorpha</name>
    <dbReference type="NCBI Taxonomy" id="45954"/>
    <lineage>
        <taxon>Eukaryota</taxon>
        <taxon>Metazoa</taxon>
        <taxon>Spiralia</taxon>
        <taxon>Lophotrochozoa</taxon>
        <taxon>Mollusca</taxon>
        <taxon>Bivalvia</taxon>
        <taxon>Autobranchia</taxon>
        <taxon>Heteroconchia</taxon>
        <taxon>Euheterodonta</taxon>
        <taxon>Imparidentia</taxon>
        <taxon>Neoheterodontei</taxon>
        <taxon>Myida</taxon>
        <taxon>Dreissenoidea</taxon>
        <taxon>Dreissenidae</taxon>
        <taxon>Dreissena</taxon>
    </lineage>
</organism>
<sequence>MGMPDFVFKALTNSWECVLCGVPNFSTGIFDTTLLDTSNIQIVKSASAAQMPLFRPIGVSKAQAKAPLLPGMTMD</sequence>
<name>A0A9D4D4Z6_DREPO</name>
<dbReference type="Proteomes" id="UP000828390">
    <property type="component" value="Unassembled WGS sequence"/>
</dbReference>
<dbReference type="AlphaFoldDB" id="A0A9D4D4Z6"/>